<keyword evidence="4 6" id="KW-0325">Glycoprotein</keyword>
<dbReference type="PANTHER" id="PTHR10514:SF40">
    <property type="entry name" value="ANGIOTENSIN-CONVERTING ENZYME"/>
    <property type="match status" value="1"/>
</dbReference>
<keyword evidence="6" id="KW-0121">Carboxypeptidase</keyword>
<dbReference type="Gene3D" id="1.10.1370.30">
    <property type="match status" value="1"/>
</dbReference>
<feature type="disulfide bond" evidence="5">
    <location>
        <begin position="276"/>
        <end position="294"/>
    </location>
</feature>
<dbReference type="EC" id="3.4.-.-" evidence="6"/>
<proteinExistence type="inferred from homology"/>
<evidence type="ECO:0000256" key="6">
    <source>
        <dbReference type="RuleBase" id="RU361144"/>
    </source>
</evidence>
<dbReference type="SUPFAM" id="SSF55486">
    <property type="entry name" value="Metalloproteases ('zincins'), catalytic domain"/>
    <property type="match status" value="1"/>
</dbReference>
<comment type="caution">
    <text evidence="7">The sequence shown here is derived from an EMBL/GenBank/DDBJ whole genome shotgun (WGS) entry which is preliminary data.</text>
</comment>
<dbReference type="PRINTS" id="PR00791">
    <property type="entry name" value="PEPDIPTASEA"/>
</dbReference>
<evidence type="ECO:0000256" key="4">
    <source>
        <dbReference type="ARBA" id="ARBA00023180"/>
    </source>
</evidence>
<keyword evidence="6" id="KW-0378">Hydrolase</keyword>
<comment type="cofactor">
    <cofactor evidence="6">
        <name>Zn(2+)</name>
        <dbReference type="ChEBI" id="CHEBI:29105"/>
    </cofactor>
    <text evidence="6">Binds 1 zinc ion per subunit.</text>
</comment>
<feature type="non-terminal residue" evidence="7">
    <location>
        <position position="1"/>
    </location>
</feature>
<dbReference type="InterPro" id="IPR001548">
    <property type="entry name" value="Peptidase_M2"/>
</dbReference>
<dbReference type="PROSITE" id="PS52011">
    <property type="entry name" value="PEPTIDASE_M2"/>
    <property type="match status" value="1"/>
</dbReference>
<keyword evidence="2" id="KW-0732">Signal</keyword>
<evidence type="ECO:0000256" key="2">
    <source>
        <dbReference type="ARBA" id="ARBA00022729"/>
    </source>
</evidence>
<keyword evidence="8" id="KW-1185">Reference proteome</keyword>
<keyword evidence="6" id="KW-0645">Protease</keyword>
<reference evidence="7 8" key="1">
    <citation type="journal article" date="2022" name="Allergy">
        <title>Genome assembly and annotation of Periplaneta americana reveal a comprehensive cockroach allergen profile.</title>
        <authorList>
            <person name="Wang L."/>
            <person name="Xiong Q."/>
            <person name="Saelim N."/>
            <person name="Wang L."/>
            <person name="Nong W."/>
            <person name="Wan A.T."/>
            <person name="Shi M."/>
            <person name="Liu X."/>
            <person name="Cao Q."/>
            <person name="Hui J.H.L."/>
            <person name="Sookrung N."/>
            <person name="Leung T.F."/>
            <person name="Tungtrongchitr A."/>
            <person name="Tsui S.K.W."/>
        </authorList>
    </citation>
    <scope>NUCLEOTIDE SEQUENCE [LARGE SCALE GENOMIC DNA]</scope>
    <source>
        <strain evidence="7">PWHHKU_190912</strain>
    </source>
</reference>
<name>A0ABQ8TWZ1_PERAM</name>
<evidence type="ECO:0000313" key="7">
    <source>
        <dbReference type="EMBL" id="KAJ4450170.1"/>
    </source>
</evidence>
<sequence>LLQLIAQLEYADYQRAVWEVLKNISREQVQEGSVWRQIQFLSVIGPAALPPELLDRYNKLINDMLVVFNGATTCAYNEPFKCGLRLEPELTVVMGRSRDWDELQHSWIEWRRLTGQKMRDLFEQLVDLTNKAAELNNFKNAAEYWQFPYESPTFRYELEEVWEEVRPLYELLHAYVRRKLRDLYGPDKLSRKAPLPAHILGDMWGQSWSNILDVTIPYPGKNFLDVTTEMIEQGYTPVTMFRLAEEFYLSLNMSGLPPEFWSGSIIQELPDRVIICQPSAWDFCNRRDYRIKMCTQINMKDFVTVHHEMGHLQYFIHYRHLPKVFRDGANPGFHEAVGEAVALSIATPRHLQDLGLVQGSVDDLPHNINSLYSLALDKLPFLPFSLIMDEWRWDIFQGEISSEQYNCHWWRLREKFSGIKPPVLRSEIDFDPGSKYHVAANIPYIRCSVSTIKLNAVMYKNSETAFSKDKNQTESVVKHNTVLK</sequence>
<evidence type="ECO:0000256" key="3">
    <source>
        <dbReference type="ARBA" id="ARBA00023157"/>
    </source>
</evidence>
<feature type="disulfide bond" evidence="5">
    <location>
        <begin position="74"/>
        <end position="82"/>
    </location>
</feature>
<dbReference type="PANTHER" id="PTHR10514">
    <property type="entry name" value="ANGIOTENSIN-CONVERTING ENZYME"/>
    <property type="match status" value="1"/>
</dbReference>
<accession>A0ABQ8TWZ1</accession>
<keyword evidence="6" id="KW-0479">Metal-binding</keyword>
<keyword evidence="6" id="KW-0482">Metalloprotease</keyword>
<gene>
    <name evidence="7" type="ORF">ANN_01577</name>
</gene>
<keyword evidence="6" id="KW-0862">Zinc</keyword>
<comment type="caution">
    <text evidence="5">Lacks conserved residue(s) required for the propagation of feature annotation.</text>
</comment>
<evidence type="ECO:0000256" key="5">
    <source>
        <dbReference type="PROSITE-ProRule" id="PRU01355"/>
    </source>
</evidence>
<evidence type="ECO:0000256" key="1">
    <source>
        <dbReference type="ARBA" id="ARBA00008139"/>
    </source>
</evidence>
<dbReference type="CDD" id="cd06461">
    <property type="entry name" value="M2_ACE"/>
    <property type="match status" value="1"/>
</dbReference>
<keyword evidence="3 5" id="KW-1015">Disulfide bond</keyword>
<evidence type="ECO:0000313" key="8">
    <source>
        <dbReference type="Proteomes" id="UP001148838"/>
    </source>
</evidence>
<dbReference type="Pfam" id="PF01401">
    <property type="entry name" value="Peptidase_M2"/>
    <property type="match status" value="1"/>
</dbReference>
<comment type="similarity">
    <text evidence="1 5 6">Belongs to the peptidase M2 family.</text>
</comment>
<dbReference type="Proteomes" id="UP001148838">
    <property type="component" value="Unassembled WGS sequence"/>
</dbReference>
<dbReference type="EMBL" id="JAJSOF020000003">
    <property type="protein sequence ID" value="KAJ4450170.1"/>
    <property type="molecule type" value="Genomic_DNA"/>
</dbReference>
<protein>
    <recommendedName>
        <fullName evidence="6">Angiotensin-converting enzyme</fullName>
        <ecNumber evidence="6">3.4.-.-</ecNumber>
    </recommendedName>
</protein>
<organism evidence="7 8">
    <name type="scientific">Periplaneta americana</name>
    <name type="common">American cockroach</name>
    <name type="synonym">Blatta americana</name>
    <dbReference type="NCBI Taxonomy" id="6978"/>
    <lineage>
        <taxon>Eukaryota</taxon>
        <taxon>Metazoa</taxon>
        <taxon>Ecdysozoa</taxon>
        <taxon>Arthropoda</taxon>
        <taxon>Hexapoda</taxon>
        <taxon>Insecta</taxon>
        <taxon>Pterygota</taxon>
        <taxon>Neoptera</taxon>
        <taxon>Polyneoptera</taxon>
        <taxon>Dictyoptera</taxon>
        <taxon>Blattodea</taxon>
        <taxon>Blattoidea</taxon>
        <taxon>Blattidae</taxon>
        <taxon>Blattinae</taxon>
        <taxon>Periplaneta</taxon>
    </lineage>
</organism>